<dbReference type="GO" id="GO:0008168">
    <property type="term" value="F:methyltransferase activity"/>
    <property type="evidence" value="ECO:0007669"/>
    <property type="project" value="UniProtKB-KW"/>
</dbReference>
<proteinExistence type="inferred from homology"/>
<dbReference type="CDD" id="cd02440">
    <property type="entry name" value="AdoMet_MTases"/>
    <property type="match status" value="1"/>
</dbReference>
<sequence>MFNYQPLYDQLANSPAAKWLETLPQDVETALQPNRNGHFLAWKETVESLPPLPPSLIDLQQGVIKIGSPDDTDEITRQRLEVGLKKLCPWRKGPIELFGVYINTEWRSDWKWQRLENHITPLKGRTVLDVGCGNGYYILRMLGNGAELVIGIDPSVLYVMQYQAIKQYFPTTRGYAIPLGVQHLPEKLHAFDTVFSMGILYHQRSPRDHLKTLRDTLKPGGELVLETIVIPEDYTDVLIPEKRYAKMRNVWSIPNCSTLESWLSQCGFKNIRLVDVTITSTAEQRRTEWINSHSLENFLDPNDSSKTIEGYPAPRRGIFIANS</sequence>
<keyword evidence="4" id="KW-1185">Reference proteome</keyword>
<keyword evidence="3" id="KW-0489">Methyltransferase</keyword>
<dbReference type="InterPro" id="IPR027555">
    <property type="entry name" value="Mo5U34_MeTrfas-like"/>
</dbReference>
<evidence type="ECO:0000313" key="3">
    <source>
        <dbReference type="EMBL" id="AFZ51589.1"/>
    </source>
</evidence>
<dbReference type="PANTHER" id="PTHR43861">
    <property type="entry name" value="TRANS-ACONITATE 2-METHYLTRANSFERASE-RELATED"/>
    <property type="match status" value="1"/>
</dbReference>
<dbReference type="Proteomes" id="UP000010482">
    <property type="component" value="Chromosome"/>
</dbReference>
<dbReference type="NCBIfam" id="NF011650">
    <property type="entry name" value="PRK15068.1"/>
    <property type="match status" value="1"/>
</dbReference>
<evidence type="ECO:0000256" key="1">
    <source>
        <dbReference type="ARBA" id="ARBA00022679"/>
    </source>
</evidence>
<accession>K9YXE1</accession>
<dbReference type="GO" id="GO:0002098">
    <property type="term" value="P:tRNA wobble uridine modification"/>
    <property type="evidence" value="ECO:0007669"/>
    <property type="project" value="InterPro"/>
</dbReference>
<dbReference type="Gene3D" id="3.40.50.150">
    <property type="entry name" value="Vaccinia Virus protein VP39"/>
    <property type="match status" value="1"/>
</dbReference>
<dbReference type="OrthoDB" id="528779at2"/>
<name>K9YXE1_DACS8</name>
<dbReference type="STRING" id="13035.Dacsa_3056"/>
<dbReference type="EMBL" id="CP003944">
    <property type="protein sequence ID" value="AFZ51589.1"/>
    <property type="molecule type" value="Genomic_DNA"/>
</dbReference>
<evidence type="ECO:0000256" key="2">
    <source>
        <dbReference type="ARBA" id="ARBA00022694"/>
    </source>
</evidence>
<dbReference type="InterPro" id="IPR010017">
    <property type="entry name" value="CmoB"/>
</dbReference>
<dbReference type="PATRIC" id="fig|13035.3.peg.3471"/>
<organism evidence="3 4">
    <name type="scientific">Dactylococcopsis salina (strain PCC 8305)</name>
    <name type="common">Myxobactron salinum</name>
    <dbReference type="NCBI Taxonomy" id="13035"/>
    <lineage>
        <taxon>Bacteria</taxon>
        <taxon>Bacillati</taxon>
        <taxon>Cyanobacteriota</taxon>
        <taxon>Cyanophyceae</taxon>
        <taxon>Nodosilineales</taxon>
        <taxon>Cymatolegaceae</taxon>
        <taxon>Dactylococcopsis</taxon>
    </lineage>
</organism>
<dbReference type="GO" id="GO:0032259">
    <property type="term" value="P:methylation"/>
    <property type="evidence" value="ECO:0007669"/>
    <property type="project" value="UniProtKB-KW"/>
</dbReference>
<dbReference type="SUPFAM" id="SSF53335">
    <property type="entry name" value="S-adenosyl-L-methionine-dependent methyltransferases"/>
    <property type="match status" value="1"/>
</dbReference>
<dbReference type="GO" id="GO:0016765">
    <property type="term" value="F:transferase activity, transferring alkyl or aryl (other than methyl) groups"/>
    <property type="evidence" value="ECO:0007669"/>
    <property type="project" value="InterPro"/>
</dbReference>
<protein>
    <submittedName>
        <fullName evidence="3">Methyltransferase, putative</fullName>
    </submittedName>
</protein>
<keyword evidence="1" id="KW-0808">Transferase</keyword>
<dbReference type="eggNOG" id="COG2227">
    <property type="taxonomic scope" value="Bacteria"/>
</dbReference>
<dbReference type="HAMAP" id="MF_01590">
    <property type="entry name" value="tRNA_carboxymethyltr_CmoB"/>
    <property type="match status" value="1"/>
</dbReference>
<dbReference type="KEGG" id="dsl:Dacsa_3056"/>
<gene>
    <name evidence="3" type="ORF">Dacsa_3056</name>
</gene>
<dbReference type="NCBIfam" id="TIGR00452">
    <property type="entry name" value="tRNA 5-methoxyuridine(34)/uridine 5-oxyacetic acid(34) synthase CmoB"/>
    <property type="match status" value="1"/>
</dbReference>
<dbReference type="HOGENOM" id="CLU_052665_0_0_3"/>
<dbReference type="InterPro" id="IPR029063">
    <property type="entry name" value="SAM-dependent_MTases_sf"/>
</dbReference>
<keyword evidence="2" id="KW-0819">tRNA processing</keyword>
<dbReference type="AlphaFoldDB" id="K9YXE1"/>
<dbReference type="RefSeq" id="WP_015230568.1">
    <property type="nucleotide sequence ID" value="NC_019780.1"/>
</dbReference>
<reference evidence="3" key="1">
    <citation type="submission" date="2012-04" db="EMBL/GenBank/DDBJ databases">
        <title>Finished genome of Dactylococcopsis salina PCC 8305.</title>
        <authorList>
            <consortium name="US DOE Joint Genome Institute"/>
            <person name="Gugger M."/>
            <person name="Coursin T."/>
            <person name="Rippka R."/>
            <person name="Tandeau De Marsac N."/>
            <person name="Huntemann M."/>
            <person name="Wei C.-L."/>
            <person name="Han J."/>
            <person name="Detter J.C."/>
            <person name="Han C."/>
            <person name="Tapia R."/>
            <person name="Daligault H."/>
            <person name="Chen A."/>
            <person name="Krypides N."/>
            <person name="Mavromatis K."/>
            <person name="Markowitz V."/>
            <person name="Szeto E."/>
            <person name="Ivanova N."/>
            <person name="Ovchinnikova G."/>
            <person name="Pagani I."/>
            <person name="Pati A."/>
            <person name="Goodwin L."/>
            <person name="Peters L."/>
            <person name="Pitluck S."/>
            <person name="Woyke T."/>
            <person name="Kerfeld C."/>
        </authorList>
    </citation>
    <scope>NUCLEOTIDE SEQUENCE [LARGE SCALE GENOMIC DNA]</scope>
    <source>
        <strain evidence="3">PCC 8305</strain>
    </source>
</reference>
<dbReference type="Pfam" id="PF08003">
    <property type="entry name" value="Methyltransf_9"/>
    <property type="match status" value="1"/>
</dbReference>
<evidence type="ECO:0000313" key="4">
    <source>
        <dbReference type="Proteomes" id="UP000010482"/>
    </source>
</evidence>